<dbReference type="OMA" id="WFSGEAW"/>
<feature type="domain" description="SAM" evidence="2">
    <location>
        <begin position="12"/>
        <end position="58"/>
    </location>
</feature>
<dbReference type="SMART" id="SM00454">
    <property type="entry name" value="SAM"/>
    <property type="match status" value="1"/>
</dbReference>
<feature type="compositionally biased region" description="Basic and acidic residues" evidence="1">
    <location>
        <begin position="82"/>
        <end position="93"/>
    </location>
</feature>
<protein>
    <submittedName>
        <fullName evidence="3">Zmp:0000000735</fullName>
    </submittedName>
</protein>
<dbReference type="CTD" id="219285"/>
<dbReference type="PROSITE" id="PS50105">
    <property type="entry name" value="SAM_DOMAIN"/>
    <property type="match status" value="1"/>
</dbReference>
<accession>A0A8B9HU87</accession>
<feature type="compositionally biased region" description="Polar residues" evidence="1">
    <location>
        <begin position="94"/>
        <end position="114"/>
    </location>
</feature>
<dbReference type="PANTHER" id="PTHR16155">
    <property type="entry name" value="DED DOMAIN-CONTAINING PROTEIN"/>
    <property type="match status" value="1"/>
</dbReference>
<reference evidence="3" key="1">
    <citation type="submission" date="2025-08" db="UniProtKB">
        <authorList>
            <consortium name="Ensembl"/>
        </authorList>
    </citation>
    <scope>IDENTIFICATION</scope>
</reference>
<dbReference type="SUPFAM" id="SSF48452">
    <property type="entry name" value="TPR-like"/>
    <property type="match status" value="1"/>
</dbReference>
<dbReference type="Pfam" id="PF00536">
    <property type="entry name" value="SAM_1"/>
    <property type="match status" value="1"/>
</dbReference>
<evidence type="ECO:0000256" key="1">
    <source>
        <dbReference type="SAM" id="MobiDB-lite"/>
    </source>
</evidence>
<dbReference type="Proteomes" id="UP000694621">
    <property type="component" value="Unplaced"/>
</dbReference>
<dbReference type="InterPro" id="IPR001660">
    <property type="entry name" value="SAM"/>
</dbReference>
<dbReference type="GeneID" id="103041732"/>
<evidence type="ECO:0000313" key="3">
    <source>
        <dbReference type="Ensembl" id="ENSAMXP00005018304.1"/>
    </source>
</evidence>
<dbReference type="Ensembl" id="ENSAMXT00005020223.1">
    <property type="protein sequence ID" value="ENSAMXP00005018304.1"/>
    <property type="gene ID" value="ENSAMXG00005009543.1"/>
</dbReference>
<dbReference type="SUPFAM" id="SSF47769">
    <property type="entry name" value="SAM/Pointed domain"/>
    <property type="match status" value="1"/>
</dbReference>
<evidence type="ECO:0000313" key="4">
    <source>
        <dbReference type="Proteomes" id="UP000694621"/>
    </source>
</evidence>
<dbReference type="FunFam" id="1.10.150.50:FF:000126">
    <property type="entry name" value="Zmp:0000000735"/>
    <property type="match status" value="1"/>
</dbReference>
<dbReference type="KEGG" id="amex:103041732"/>
<sequence>MEELHNIPIENWTETMVGTWLQSIGVKEQYIKKLHEEEVDGRILLQITEDYLRKETGMKSGPALLIITKRNELVKSVHKGQRQHDKAVHERTVQKSGQKRASSINNDSTISSPQKGELKQDSVMIQKTRRDSKPRPFGTSSVDFTYVQHNVLQPESGPIDLITPCHEYKAFTDAATLDQQRLQAKLAKEVFKFATGCMNARSNGTIHFGVMDGQDSSCYVHGEIVGVPVRKKNLYADVLNLIDRSFSSTDTELVQQCIRPPEFIPLTHTDNEEERYVVEFDVVPSVSIVRNKMFGVRLPNFREESNKLEFEKETIFCRQGSRTQPTDANTFHRKLQSIDSQREAKEQEPELANPEVPQDLGRKLIMLVTSGKKIMEKEKWYILVTNRFSKEDLKNIDFLLNMNIFCVFDFDPDSKVSGLCHEYDKHHAVNVHFMQNYKIPSGMNVREFESHLRLFEQTSWIFCNGRSDFKGNEPPCDELTWSKTRRTFLKDCVSLICKDILPKGTFLVMFLLTSPVETPLLNTFYEFFTDMEGHEDIICISESKENFQKWQNFALGSCSEQNVRDSSVVGMKMSHINATLLRIQTTTVRTAKLLPVHVKGECRLENREEEMMCSLEILSSNQCEDTKPEVITSQKEDIEREFYRGGKVTWMNFWLAEEKYVGDIIYRDAYKEVSNLLTDSLPWSPDQPHIHCINIYHQPGSGGSTVARQVLWNQRKKLRCAVVKPSYSVTTVSEHAVKLWQYEEKDPQKCLPVLLLIEDCDKEYIEDLKKELETAVWANKITRGTVCFILLSCRRSHDPEKTSRASPLQNVSVTHKLSDNEKRLFASKRQELEQQFSPEFILTFILMSEEFENATIAGYVKKFVEHLLQDIDHASDVTKLICYVALLNTYVQNSFISQSHCEDLLGLSILIKHMDRFRQHTFEGSLSNQAKLIFIHLRDEKTQIQSIRIIHPLVAKEILHQLLKDKQQQQSDLALDLLNNDVLFDHRFGREDYLKFLRALFMRRYRISKGDKSDSLFSPLIEHVRNKESPDRAIELFKEAYKRFDKDPFFAQHIARLSYKHEKFEDAEYWADIATTKQPSNSYFLDTKGQVYRRWFLAKCKQIENDTKTPENTANVIETALKAIDCFEACQKAAVADTESMNNSGFFATVEVGCALLELISSLHVFSKQDDLSECVKYFVVKEHVPKEIEKPWEAFHHKLKTLQVVMQKSLEWISEELSYFQTDADEENSQNVELKIYNPKRWLVSKSSVYGKFFSSVPGQCQSDPAKLTPFSKRMIISSLGGGNITTIFAILDKKDKKHEEKEKRTGKKDKKAREKEKEAADILEEIISLYPKNPAGSKMDQVDIANYIASHFALSTASLRRSPNLAPFSDLRKLSHQFPHDRSKCLATALFLSMLLDWPEDHDTGSEKEKKYEAILSAVEYLQPVYSKKRKDIRFKSRRIYTHFFLGDGLGYDKFVHKSKIEKAKELPSVSEKRLRWLQGELFRAPEIAKMLKRVSGWTENEILYLDGPKSKKLPIQAMHDASMPHGNENVTFYLGFTFRGPVAYDIRVSD</sequence>
<organism evidence="3 4">
    <name type="scientific">Astyanax mexicanus</name>
    <name type="common">Blind cave fish</name>
    <name type="synonym">Astyanax fasciatus mexicanus</name>
    <dbReference type="NCBI Taxonomy" id="7994"/>
    <lineage>
        <taxon>Eukaryota</taxon>
        <taxon>Metazoa</taxon>
        <taxon>Chordata</taxon>
        <taxon>Craniata</taxon>
        <taxon>Vertebrata</taxon>
        <taxon>Euteleostomi</taxon>
        <taxon>Actinopterygii</taxon>
        <taxon>Neopterygii</taxon>
        <taxon>Teleostei</taxon>
        <taxon>Ostariophysi</taxon>
        <taxon>Characiformes</taxon>
        <taxon>Characoidei</taxon>
        <taxon>Acestrorhamphidae</taxon>
        <taxon>Acestrorhamphinae</taxon>
        <taxon>Astyanax</taxon>
    </lineage>
</organism>
<feature type="region of interest" description="Disordered" evidence="1">
    <location>
        <begin position="77"/>
        <end position="139"/>
    </location>
</feature>
<dbReference type="Gene3D" id="1.25.40.10">
    <property type="entry name" value="Tetratricopeptide repeat domain"/>
    <property type="match status" value="1"/>
</dbReference>
<name>A0A8B9HU87_ASTMX</name>
<dbReference type="PANTHER" id="PTHR16155:SF3">
    <property type="entry name" value="STERILE ALPHA MOTIF DOMAIN-CONTAINING PROTEIN 9-LIKE"/>
    <property type="match status" value="1"/>
</dbReference>
<dbReference type="InterPro" id="IPR011990">
    <property type="entry name" value="TPR-like_helical_dom_sf"/>
</dbReference>
<dbReference type="GO" id="GO:0005737">
    <property type="term" value="C:cytoplasm"/>
    <property type="evidence" value="ECO:0007669"/>
    <property type="project" value="TreeGrafter"/>
</dbReference>
<dbReference type="InterPro" id="IPR013761">
    <property type="entry name" value="SAM/pointed_sf"/>
</dbReference>
<evidence type="ECO:0000259" key="2">
    <source>
        <dbReference type="PROSITE" id="PS50105"/>
    </source>
</evidence>
<proteinExistence type="predicted"/>
<dbReference type="Gene3D" id="1.10.150.50">
    <property type="entry name" value="Transcription Factor, Ets-1"/>
    <property type="match status" value="1"/>
</dbReference>